<feature type="domain" description="ABC3 transporter permease C-terminal" evidence="8">
    <location>
        <begin position="351"/>
        <end position="459"/>
    </location>
</feature>
<evidence type="ECO:0000256" key="5">
    <source>
        <dbReference type="ARBA" id="ARBA00023136"/>
    </source>
</evidence>
<comment type="subcellular location">
    <subcellularLocation>
        <location evidence="1">Cell membrane</location>
        <topology evidence="1">Multi-pass membrane protein</topology>
    </subcellularLocation>
</comment>
<proteinExistence type="predicted"/>
<evidence type="ECO:0000256" key="2">
    <source>
        <dbReference type="ARBA" id="ARBA00022475"/>
    </source>
</evidence>
<evidence type="ECO:0000256" key="1">
    <source>
        <dbReference type="ARBA" id="ARBA00004651"/>
    </source>
</evidence>
<dbReference type="Pfam" id="PF02687">
    <property type="entry name" value="FtsX"/>
    <property type="match status" value="1"/>
</dbReference>
<keyword evidence="4 7" id="KW-1133">Transmembrane helix</keyword>
<feature type="transmembrane region" description="Helical" evidence="7">
    <location>
        <begin position="436"/>
        <end position="458"/>
    </location>
</feature>
<dbReference type="AlphaFoldDB" id="A0A1M7ZCH9"/>
<reference evidence="9 10" key="1">
    <citation type="submission" date="2016-12" db="EMBL/GenBank/DDBJ databases">
        <authorList>
            <person name="Song W.-J."/>
            <person name="Kurnit D.M."/>
        </authorList>
    </citation>
    <scope>NUCLEOTIDE SEQUENCE [LARGE SCALE GENOMIC DNA]</scope>
    <source>
        <strain evidence="9 10">DSM 19599</strain>
    </source>
</reference>
<keyword evidence="10" id="KW-1185">Reference proteome</keyword>
<feature type="region of interest" description="Disordered" evidence="6">
    <location>
        <begin position="205"/>
        <end position="271"/>
    </location>
</feature>
<dbReference type="EMBL" id="FRXO01000002">
    <property type="protein sequence ID" value="SHO62563.1"/>
    <property type="molecule type" value="Genomic_DNA"/>
</dbReference>
<dbReference type="PANTHER" id="PTHR43738:SF2">
    <property type="entry name" value="ABC TRANSPORTER PERMEASE"/>
    <property type="match status" value="1"/>
</dbReference>
<feature type="compositionally biased region" description="Basic and acidic residues" evidence="6">
    <location>
        <begin position="252"/>
        <end position="271"/>
    </location>
</feature>
<dbReference type="InterPro" id="IPR051125">
    <property type="entry name" value="ABC-4/HrtB_transporter"/>
</dbReference>
<accession>A0A1M7ZCH9</accession>
<evidence type="ECO:0000313" key="9">
    <source>
        <dbReference type="EMBL" id="SHO62563.1"/>
    </source>
</evidence>
<evidence type="ECO:0000259" key="8">
    <source>
        <dbReference type="Pfam" id="PF02687"/>
    </source>
</evidence>
<dbReference type="STRING" id="1123029.SAMN02745172_01088"/>
<name>A0A1M7ZCH9_9HYPH</name>
<evidence type="ECO:0000256" key="7">
    <source>
        <dbReference type="SAM" id="Phobius"/>
    </source>
</evidence>
<keyword evidence="5 7" id="KW-0472">Membrane</keyword>
<keyword evidence="3 7" id="KW-0812">Transmembrane</keyword>
<evidence type="ECO:0000256" key="4">
    <source>
        <dbReference type="ARBA" id="ARBA00022989"/>
    </source>
</evidence>
<dbReference type="RefSeq" id="WP_244530770.1">
    <property type="nucleotide sequence ID" value="NZ_FRXO01000002.1"/>
</dbReference>
<gene>
    <name evidence="9" type="ORF">SAMN02745172_01088</name>
</gene>
<dbReference type="GO" id="GO:0005886">
    <property type="term" value="C:plasma membrane"/>
    <property type="evidence" value="ECO:0007669"/>
    <property type="project" value="UniProtKB-SubCell"/>
</dbReference>
<dbReference type="Proteomes" id="UP000186406">
    <property type="component" value="Unassembled WGS sequence"/>
</dbReference>
<dbReference type="InterPro" id="IPR003838">
    <property type="entry name" value="ABC3_permease_C"/>
</dbReference>
<evidence type="ECO:0000256" key="3">
    <source>
        <dbReference type="ARBA" id="ARBA00022692"/>
    </source>
</evidence>
<evidence type="ECO:0000256" key="6">
    <source>
        <dbReference type="SAM" id="MobiDB-lite"/>
    </source>
</evidence>
<feature type="transmembrane region" description="Helical" evidence="7">
    <location>
        <begin position="385"/>
        <end position="416"/>
    </location>
</feature>
<organism evidence="9 10">
    <name type="scientific">Pseudoxanthobacter soli DSM 19599</name>
    <dbReference type="NCBI Taxonomy" id="1123029"/>
    <lineage>
        <taxon>Bacteria</taxon>
        <taxon>Pseudomonadati</taxon>
        <taxon>Pseudomonadota</taxon>
        <taxon>Alphaproteobacteria</taxon>
        <taxon>Hyphomicrobiales</taxon>
        <taxon>Segnochrobactraceae</taxon>
        <taxon>Pseudoxanthobacter</taxon>
    </lineage>
</organism>
<protein>
    <submittedName>
        <fullName evidence="9">Putative ABC transport system permease protein</fullName>
    </submittedName>
</protein>
<evidence type="ECO:0000313" key="10">
    <source>
        <dbReference type="Proteomes" id="UP000186406"/>
    </source>
</evidence>
<feature type="compositionally biased region" description="Basic and acidic residues" evidence="6">
    <location>
        <begin position="207"/>
        <end position="244"/>
    </location>
</feature>
<keyword evidence="2" id="KW-1003">Cell membrane</keyword>
<dbReference type="PANTHER" id="PTHR43738">
    <property type="entry name" value="ABC TRANSPORTER, MEMBRANE PROTEIN"/>
    <property type="match status" value="1"/>
</dbReference>
<sequence>MIPIRLVLADLKRLWVGSLVIVLLIGFATALGVTVTLQERALRLGSARAADRFDLVVGAAGSETQLVLSAVFLQPSPLPLMPGAVLAKLAADPRVAWAAPIGFGDSFEGMPVVGTTTAFVTDGGRAALTEGRDFAAMSEAVVGAAVPLAMGDTVKPMHGLVGEAGHTHTELAYTVVGRMARTGTPWDRAILVPIEGVWAIHGLGHHHHEDGDDDHHEGADADHDHEAEADHDHEAEADHDHEEAGTAGSAHAHPDEHDADHDREPAEGAHAEGHGALPVFDHIGPPWSADMPGVPAIIVKAASIADAYRLRGEYRGNGTVGVFPAEVLTRLYATLGDARLVLTLIAMGTEALVAAAVVLVTVVHLSQRRREIGALRALGAPRSSIFALVWCEILVLVGVGVALGFGLGYAAARVIASVMTSRSGIVLPVEFEPQDGMFALLLLAVAALIALVPAFLAYRQPAAAALRG</sequence>
<feature type="transmembrane region" description="Helical" evidence="7">
    <location>
        <begin position="340"/>
        <end position="365"/>
    </location>
</feature>